<dbReference type="GeneID" id="35869677"/>
<dbReference type="Proteomes" id="UP000182692">
    <property type="component" value="Unassembled WGS sequence"/>
</dbReference>
<evidence type="ECO:0000313" key="1">
    <source>
        <dbReference type="EMBL" id="SFQ30974.1"/>
    </source>
</evidence>
<sequence length="141" mass="14767">MKKVIASVAIVLALSGCEEANKAIDQAQEAANSAVESIQDKVDAVDFSELNVEAFGGAAESAKAFAASVEEALNADLTNAAVFEDMQDKVANSYACLVDATSESTAEKLLNQFMSAIGNEDNRSLIEKGVEKAKAAQECVM</sequence>
<dbReference type="RefSeq" id="WP_017014867.1">
    <property type="nucleotide sequence ID" value="NZ_FOWR01000063.1"/>
</dbReference>
<accession>A0A1I5XGC4</accession>
<gene>
    <name evidence="1" type="ORF">SAMN03084138_04681</name>
</gene>
<proteinExistence type="predicted"/>
<evidence type="ECO:0008006" key="3">
    <source>
        <dbReference type="Google" id="ProtNLM"/>
    </source>
</evidence>
<dbReference type="OrthoDB" id="5817001at2"/>
<dbReference type="PROSITE" id="PS51257">
    <property type="entry name" value="PROKAR_LIPOPROTEIN"/>
    <property type="match status" value="1"/>
</dbReference>
<organism evidence="1 2">
    <name type="scientific">Enterovibrio norvegicus DSM 15893</name>
    <dbReference type="NCBI Taxonomy" id="1121869"/>
    <lineage>
        <taxon>Bacteria</taxon>
        <taxon>Pseudomonadati</taxon>
        <taxon>Pseudomonadota</taxon>
        <taxon>Gammaproteobacteria</taxon>
        <taxon>Vibrionales</taxon>
        <taxon>Vibrionaceae</taxon>
        <taxon>Enterovibrio</taxon>
    </lineage>
</organism>
<name>A0A1I5XGC4_9GAMM</name>
<protein>
    <recommendedName>
        <fullName evidence="3">Lipoprotein</fullName>
    </recommendedName>
</protein>
<reference evidence="1 2" key="1">
    <citation type="submission" date="2016-10" db="EMBL/GenBank/DDBJ databases">
        <authorList>
            <person name="de Groot N.N."/>
        </authorList>
    </citation>
    <scope>NUCLEOTIDE SEQUENCE [LARGE SCALE GENOMIC DNA]</scope>
    <source>
        <strain evidence="1 2">DSM 15893</strain>
    </source>
</reference>
<dbReference type="AlphaFoldDB" id="A0A1I5XGC4"/>
<evidence type="ECO:0000313" key="2">
    <source>
        <dbReference type="Proteomes" id="UP000182692"/>
    </source>
</evidence>
<dbReference type="EMBL" id="FOWR01000063">
    <property type="protein sequence ID" value="SFQ30974.1"/>
    <property type="molecule type" value="Genomic_DNA"/>
</dbReference>